<dbReference type="Pfam" id="PF01814">
    <property type="entry name" value="Hemerythrin"/>
    <property type="match status" value="1"/>
</dbReference>
<evidence type="ECO:0000313" key="3">
    <source>
        <dbReference type="Proteomes" id="UP001442841"/>
    </source>
</evidence>
<organism evidence="2 3">
    <name type="scientific">Ammonicoccus fulvus</name>
    <dbReference type="NCBI Taxonomy" id="3138240"/>
    <lineage>
        <taxon>Bacteria</taxon>
        <taxon>Bacillati</taxon>
        <taxon>Actinomycetota</taxon>
        <taxon>Actinomycetes</taxon>
        <taxon>Propionibacteriales</taxon>
        <taxon>Propionibacteriaceae</taxon>
        <taxon>Ammonicoccus</taxon>
    </lineage>
</organism>
<evidence type="ECO:0000259" key="1">
    <source>
        <dbReference type="Pfam" id="PF01814"/>
    </source>
</evidence>
<proteinExistence type="predicted"/>
<name>A0ABZ3FNC9_9ACTN</name>
<sequence length="156" mass="17489">MTTAGKRMAHDHYFIDDRFNAFAEAARAGRVARFPLEDAIQRLRHHFWVEEEFVFPPLAHSAPGPVTTMLRQHGAIWDHVNELESLLEADEPDPELALALFTALRQELDAHNLTEDNVLYPVADDVLADDLANVVLNALATDMPEGWTCAMSKAEV</sequence>
<protein>
    <submittedName>
        <fullName evidence="2">Hemerythrin domain-containing protein</fullName>
    </submittedName>
</protein>
<accession>A0ABZ3FNC9</accession>
<gene>
    <name evidence="2" type="ORF">AADG42_07810</name>
</gene>
<dbReference type="Gene3D" id="1.20.120.520">
    <property type="entry name" value="nmb1532 protein domain like"/>
    <property type="match status" value="1"/>
</dbReference>
<reference evidence="2 3" key="1">
    <citation type="submission" date="2024-04" db="EMBL/GenBank/DDBJ databases">
        <title>Isolation of an actinomycete strain from pig manure.</title>
        <authorList>
            <person name="Gong T."/>
            <person name="Yu Z."/>
            <person name="An M."/>
            <person name="Wei C."/>
            <person name="Yang W."/>
            <person name="Liu L."/>
        </authorList>
    </citation>
    <scope>NUCLEOTIDE SEQUENCE [LARGE SCALE GENOMIC DNA]</scope>
    <source>
        <strain evidence="2 3">ZF39</strain>
    </source>
</reference>
<feature type="domain" description="Hemerythrin-like" evidence="1">
    <location>
        <begin position="7"/>
        <end position="122"/>
    </location>
</feature>
<dbReference type="Proteomes" id="UP001442841">
    <property type="component" value="Chromosome"/>
</dbReference>
<evidence type="ECO:0000313" key="2">
    <source>
        <dbReference type="EMBL" id="XAN07200.1"/>
    </source>
</evidence>
<dbReference type="RefSeq" id="WP_425308650.1">
    <property type="nucleotide sequence ID" value="NZ_CP154795.1"/>
</dbReference>
<dbReference type="EMBL" id="CP154795">
    <property type="protein sequence ID" value="XAN07200.1"/>
    <property type="molecule type" value="Genomic_DNA"/>
</dbReference>
<keyword evidence="3" id="KW-1185">Reference proteome</keyword>
<dbReference type="InterPro" id="IPR012312">
    <property type="entry name" value="Hemerythrin-like"/>
</dbReference>